<proteinExistence type="predicted"/>
<comment type="caution">
    <text evidence="1">The sequence shown here is derived from an EMBL/GenBank/DDBJ whole genome shotgun (WGS) entry which is preliminary data.</text>
</comment>
<evidence type="ECO:0000313" key="2">
    <source>
        <dbReference type="Proteomes" id="UP000886674"/>
    </source>
</evidence>
<reference evidence="1" key="1">
    <citation type="journal article" date="2021" name="Proc. Natl. Acad. Sci. U.S.A.">
        <title>Global biogeography of chemosynthetic symbionts reveals both localized and globally distributed symbiont groups. .</title>
        <authorList>
            <person name="Osvatic J.T."/>
            <person name="Wilkins L.G.E."/>
            <person name="Leibrecht L."/>
            <person name="Leray M."/>
            <person name="Zauner S."/>
            <person name="Polzin J."/>
            <person name="Camacho Y."/>
            <person name="Gros O."/>
            <person name="van Gils J.A."/>
            <person name="Eisen J.A."/>
            <person name="Petersen J.M."/>
            <person name="Yuen B."/>
        </authorList>
    </citation>
    <scope>NUCLEOTIDE SEQUENCE</scope>
    <source>
        <strain evidence="1">MAGclacostrist055</strain>
    </source>
</reference>
<evidence type="ECO:0000313" key="1">
    <source>
        <dbReference type="EMBL" id="MCG7980675.1"/>
    </source>
</evidence>
<gene>
    <name evidence="1" type="ORF">JAY77_21325</name>
</gene>
<organism evidence="1 2">
    <name type="scientific">Candidatus Thiodiazotropha taylori</name>
    <dbReference type="NCBI Taxonomy" id="2792791"/>
    <lineage>
        <taxon>Bacteria</taxon>
        <taxon>Pseudomonadati</taxon>
        <taxon>Pseudomonadota</taxon>
        <taxon>Gammaproteobacteria</taxon>
        <taxon>Chromatiales</taxon>
        <taxon>Sedimenticolaceae</taxon>
        <taxon>Candidatus Thiodiazotropha</taxon>
    </lineage>
</organism>
<dbReference type="AlphaFoldDB" id="A0A9E4NQA5"/>
<sequence>MERIQELKLGVKPEAAVSGAVLLQSEYSSFLTFNAQKETDEPSPYGGFYTTDAGTAIVEFKGCLVSKFGHPNDEAAAGIPKYRELEVAYGICEVMNSTWVRELEEDNNHSFPNTDYSSFRHFLIFFHDSTFECIAKDIMLSLSEQPYSEIINELGSRIAAE</sequence>
<dbReference type="Proteomes" id="UP000886674">
    <property type="component" value="Unassembled WGS sequence"/>
</dbReference>
<protein>
    <submittedName>
        <fullName evidence="1">Uncharacterized protein</fullName>
    </submittedName>
</protein>
<name>A0A9E4NQA5_9GAMM</name>
<dbReference type="EMBL" id="JAEPCR010000141">
    <property type="protein sequence ID" value="MCG7980675.1"/>
    <property type="molecule type" value="Genomic_DNA"/>
</dbReference>
<accession>A0A9E4NQA5</accession>